<name>A0ABP8LQ56_9BACT</name>
<dbReference type="EC" id="3.2.1.141" evidence="4 13"/>
<evidence type="ECO:0000256" key="11">
    <source>
        <dbReference type="ARBA" id="ARBA00033284"/>
    </source>
</evidence>
<sequence length="619" mass="70860">MLNAGSYYRKNGSCLFRVWAPFSKQMTLHLVFPDEREIEMIPKPEGYFIAEVEKLPASTLYFYNPDGEADYPDPASQFQPKGVHGPSKVVDHHTFAWTDHEWKGIPLQELVLYELHVGTFTPEGTFEAIIPRLETLKSLGVNALELLPVAQFPENRNWGYDAVYPYAVQDSYGGPEGLKKLVDAAHQANVAIFLDVVYNHLGPEGNYLGKFGPYFTDHYRTPWGDAINFDGDYSDPVRAYIADNILYWAHYFHVDGLRLDAIHEIYDRGAVSIWELIHKKLKANPPLTGNRFYLIAESDLNSPRVVQPPESGGHGLDAQWLDDFHHALYVLLDKKGRSRYADFGTTRHLQKAYEAGFVHSGEYVGFRRRRYGRSSAGVPGERFIVFNQNHDQVGNRVNGERLSVLVDFDHLKLAMGALLTAPYIPMLFMGEEYGEDVPFYYFVSHSDQDLINAVSEGRKSLLAAFSNEKEFPDPVDLETFRRSKIDWEKRRVGRHKVLWEWTERLLHLRRTHPALKNFNKDATWTDLIGNNGLALYRAGEEAEHLVLALLNFSEESLSFRLPDDRKWGVLLNSADLRWQSTYQEGGAHTAPPEPEQKSVRVKPLQFILLDRYAGEHDSR</sequence>
<dbReference type="RefSeq" id="WP_345026366.1">
    <property type="nucleotide sequence ID" value="NZ_BAABEY010000002.1"/>
</dbReference>
<dbReference type="SUPFAM" id="SSF51445">
    <property type="entry name" value="(Trans)glycosidases"/>
    <property type="match status" value="1"/>
</dbReference>
<evidence type="ECO:0000256" key="4">
    <source>
        <dbReference type="ARBA" id="ARBA00012268"/>
    </source>
</evidence>
<evidence type="ECO:0000256" key="3">
    <source>
        <dbReference type="ARBA" id="ARBA00008061"/>
    </source>
</evidence>
<reference evidence="17" key="1">
    <citation type="journal article" date="2019" name="Int. J. Syst. Evol. Microbiol.">
        <title>The Global Catalogue of Microorganisms (GCM) 10K type strain sequencing project: providing services to taxonomists for standard genome sequencing and annotation.</title>
        <authorList>
            <consortium name="The Broad Institute Genomics Platform"/>
            <consortium name="The Broad Institute Genome Sequencing Center for Infectious Disease"/>
            <person name="Wu L."/>
            <person name="Ma J."/>
        </authorList>
    </citation>
    <scope>NUCLEOTIDE SEQUENCE [LARGE SCALE GENOMIC DNA]</scope>
    <source>
        <strain evidence="17">JCM 31920</strain>
    </source>
</reference>
<evidence type="ECO:0000256" key="6">
    <source>
        <dbReference type="ARBA" id="ARBA00022490"/>
    </source>
</evidence>
<dbReference type="Gene3D" id="1.10.10.760">
    <property type="entry name" value="E-set domains of sugar-utilizing enzymes"/>
    <property type="match status" value="1"/>
</dbReference>
<comment type="pathway">
    <text evidence="2 14">Glycan biosynthesis; trehalose biosynthesis.</text>
</comment>
<keyword evidence="17" id="KW-1185">Reference proteome</keyword>
<evidence type="ECO:0000256" key="13">
    <source>
        <dbReference type="NCBIfam" id="TIGR02402"/>
    </source>
</evidence>
<dbReference type="Pfam" id="PF00128">
    <property type="entry name" value="Alpha-amylase"/>
    <property type="match status" value="1"/>
</dbReference>
<dbReference type="InterPro" id="IPR013783">
    <property type="entry name" value="Ig-like_fold"/>
</dbReference>
<comment type="similarity">
    <text evidence="3 14">Belongs to the glycosyl hydrolase 13 family.</text>
</comment>
<organism evidence="16 17">
    <name type="scientific">Ravibacter arvi</name>
    <dbReference type="NCBI Taxonomy" id="2051041"/>
    <lineage>
        <taxon>Bacteria</taxon>
        <taxon>Pseudomonadati</taxon>
        <taxon>Bacteroidota</taxon>
        <taxon>Cytophagia</taxon>
        <taxon>Cytophagales</taxon>
        <taxon>Spirosomataceae</taxon>
        <taxon>Ravibacter</taxon>
    </lineage>
</organism>
<dbReference type="InterPro" id="IPR044901">
    <property type="entry name" value="Trehalose_TreZ_E-set_sf"/>
</dbReference>
<comment type="catalytic activity">
    <reaction evidence="12 14">
        <text>hydrolysis of (1-&gt;4)-alpha-D-glucosidic linkage in 4-alpha-D-[(1-&gt;4)-alpha-D-glucanosyl]n trehalose to yield trehalose and (1-&gt;4)-alpha-D-glucan.</text>
        <dbReference type="EC" id="3.2.1.141"/>
    </reaction>
</comment>
<evidence type="ECO:0000256" key="12">
    <source>
        <dbReference type="ARBA" id="ARBA00034013"/>
    </source>
</evidence>
<evidence type="ECO:0000313" key="17">
    <source>
        <dbReference type="Proteomes" id="UP001501508"/>
    </source>
</evidence>
<feature type="domain" description="Glycosyl hydrolase family 13 catalytic" evidence="15">
    <location>
        <begin position="114"/>
        <end position="458"/>
    </location>
</feature>
<keyword evidence="6" id="KW-0963">Cytoplasm</keyword>
<keyword evidence="8" id="KW-0119">Carbohydrate metabolism</keyword>
<dbReference type="PANTHER" id="PTHR43651">
    <property type="entry name" value="1,4-ALPHA-GLUCAN-BRANCHING ENZYME"/>
    <property type="match status" value="1"/>
</dbReference>
<dbReference type="InterPro" id="IPR014756">
    <property type="entry name" value="Ig_E-set"/>
</dbReference>
<evidence type="ECO:0000313" key="16">
    <source>
        <dbReference type="EMBL" id="GAA4432330.1"/>
    </source>
</evidence>
<evidence type="ECO:0000256" key="1">
    <source>
        <dbReference type="ARBA" id="ARBA00004496"/>
    </source>
</evidence>
<evidence type="ECO:0000256" key="14">
    <source>
        <dbReference type="PIRNR" id="PIRNR006337"/>
    </source>
</evidence>
<dbReference type="InterPro" id="IPR012768">
    <property type="entry name" value="Trehalose_TreZ"/>
</dbReference>
<dbReference type="EMBL" id="BAABEY010000002">
    <property type="protein sequence ID" value="GAA4432330.1"/>
    <property type="molecule type" value="Genomic_DNA"/>
</dbReference>
<dbReference type="CDD" id="cd02853">
    <property type="entry name" value="E_set_MTHase_like_N"/>
    <property type="match status" value="1"/>
</dbReference>
<dbReference type="PANTHER" id="PTHR43651:SF11">
    <property type="entry name" value="MALTO-OLIGOSYLTREHALOSE TREHALOHYDROLASE"/>
    <property type="match status" value="1"/>
</dbReference>
<proteinExistence type="inferred from homology"/>
<dbReference type="NCBIfam" id="TIGR02402">
    <property type="entry name" value="trehalose_TreZ"/>
    <property type="match status" value="1"/>
</dbReference>
<keyword evidence="9 14" id="KW-0326">Glycosidase</keyword>
<dbReference type="SMART" id="SM00642">
    <property type="entry name" value="Aamy"/>
    <property type="match status" value="1"/>
</dbReference>
<dbReference type="Proteomes" id="UP001501508">
    <property type="component" value="Unassembled WGS sequence"/>
</dbReference>
<evidence type="ECO:0000259" key="15">
    <source>
        <dbReference type="SMART" id="SM00642"/>
    </source>
</evidence>
<keyword evidence="7 14" id="KW-0378">Hydrolase</keyword>
<dbReference type="PIRSF" id="PIRSF006337">
    <property type="entry name" value="Trehalose_TreZ"/>
    <property type="match status" value="1"/>
</dbReference>
<protein>
    <recommendedName>
        <fullName evidence="5 13">Malto-oligosyltrehalose trehalohydrolase</fullName>
        <shortName evidence="14">MTHase</shortName>
        <ecNumber evidence="4 13">3.2.1.141</ecNumber>
    </recommendedName>
    <alternativeName>
        <fullName evidence="11 14">4-alpha-D-((1-&gt;4)-alpha-D-glucano)trehalose trehalohydrolase</fullName>
    </alternativeName>
    <alternativeName>
        <fullName evidence="10 14">Maltooligosyl trehalose trehalohydrolase</fullName>
    </alternativeName>
</protein>
<dbReference type="Gene3D" id="2.60.40.10">
    <property type="entry name" value="Immunoglobulins"/>
    <property type="match status" value="1"/>
</dbReference>
<evidence type="ECO:0000256" key="9">
    <source>
        <dbReference type="ARBA" id="ARBA00023295"/>
    </source>
</evidence>
<evidence type="ECO:0000256" key="5">
    <source>
        <dbReference type="ARBA" id="ARBA00015938"/>
    </source>
</evidence>
<dbReference type="Gene3D" id="3.20.20.80">
    <property type="entry name" value="Glycosidases"/>
    <property type="match status" value="1"/>
</dbReference>
<evidence type="ECO:0000256" key="8">
    <source>
        <dbReference type="ARBA" id="ARBA00023277"/>
    </source>
</evidence>
<dbReference type="SUPFAM" id="SSF81296">
    <property type="entry name" value="E set domains"/>
    <property type="match status" value="1"/>
</dbReference>
<evidence type="ECO:0000256" key="7">
    <source>
        <dbReference type="ARBA" id="ARBA00022801"/>
    </source>
</evidence>
<comment type="caution">
    <text evidence="16">The sequence shown here is derived from an EMBL/GenBank/DDBJ whole genome shotgun (WGS) entry which is preliminary data.</text>
</comment>
<evidence type="ECO:0000256" key="2">
    <source>
        <dbReference type="ARBA" id="ARBA00005199"/>
    </source>
</evidence>
<dbReference type="CDD" id="cd11325">
    <property type="entry name" value="AmyAc_GTHase"/>
    <property type="match status" value="1"/>
</dbReference>
<comment type="subcellular location">
    <subcellularLocation>
        <location evidence="1">Cytoplasm</location>
    </subcellularLocation>
</comment>
<evidence type="ECO:0000256" key="10">
    <source>
        <dbReference type="ARBA" id="ARBA00032057"/>
    </source>
</evidence>
<dbReference type="InterPro" id="IPR017853">
    <property type="entry name" value="GH"/>
</dbReference>
<gene>
    <name evidence="16" type="primary">treZ</name>
    <name evidence="16" type="ORF">GCM10023091_04230</name>
</gene>
<accession>A0ABP8LQ56</accession>
<dbReference type="InterPro" id="IPR006047">
    <property type="entry name" value="GH13_cat_dom"/>
</dbReference>